<feature type="region of interest" description="Disordered" evidence="4">
    <location>
        <begin position="1183"/>
        <end position="1204"/>
    </location>
</feature>
<evidence type="ECO:0000256" key="2">
    <source>
        <dbReference type="ARBA" id="ARBA00022840"/>
    </source>
</evidence>
<evidence type="ECO:0000313" key="8">
    <source>
        <dbReference type="Proteomes" id="UP000662939"/>
    </source>
</evidence>
<accession>A0A895XN00</accession>
<dbReference type="SMART" id="SM00220">
    <property type="entry name" value="S_TKc"/>
    <property type="match status" value="1"/>
</dbReference>
<reference evidence="7" key="1">
    <citation type="submission" date="2021-02" db="EMBL/GenBank/DDBJ databases">
        <title>Natronoglycomyces albus gen. nov., sp. nov, a haloalkaliphilic actinobacterium from a soda solonchak soil.</title>
        <authorList>
            <person name="Sorokin D.Y."/>
            <person name="Khijniak T.V."/>
            <person name="Zakharycheva A.P."/>
            <person name="Boueva O.V."/>
            <person name="Ariskina E.V."/>
            <person name="Hahnke R.L."/>
            <person name="Bunk B."/>
            <person name="Sproer C."/>
            <person name="Schumann P."/>
            <person name="Evtushenko L.I."/>
            <person name="Kublanov I.V."/>
        </authorList>
    </citation>
    <scope>NUCLEOTIDE SEQUENCE</scope>
    <source>
        <strain evidence="7">DSM 106290</strain>
    </source>
</reference>
<dbReference type="Gene3D" id="3.30.200.20">
    <property type="entry name" value="Phosphorylase Kinase, domain 1"/>
    <property type="match status" value="1"/>
</dbReference>
<name>A0A895XN00_9ACTN</name>
<evidence type="ECO:0000256" key="1">
    <source>
        <dbReference type="ARBA" id="ARBA00022741"/>
    </source>
</evidence>
<dbReference type="PROSITE" id="PS00107">
    <property type="entry name" value="PROTEIN_KINASE_ATP"/>
    <property type="match status" value="1"/>
</dbReference>
<dbReference type="GO" id="GO:0005524">
    <property type="term" value="F:ATP binding"/>
    <property type="evidence" value="ECO:0007669"/>
    <property type="project" value="UniProtKB-UniRule"/>
</dbReference>
<dbReference type="GO" id="GO:0035556">
    <property type="term" value="P:intracellular signal transduction"/>
    <property type="evidence" value="ECO:0007669"/>
    <property type="project" value="TreeGrafter"/>
</dbReference>
<dbReference type="Proteomes" id="UP000662939">
    <property type="component" value="Chromosome"/>
</dbReference>
<keyword evidence="1 3" id="KW-0547">Nucleotide-binding</keyword>
<dbReference type="GO" id="GO:0004674">
    <property type="term" value="F:protein serine/threonine kinase activity"/>
    <property type="evidence" value="ECO:0007669"/>
    <property type="project" value="TreeGrafter"/>
</dbReference>
<dbReference type="InterPro" id="IPR011528">
    <property type="entry name" value="NERD"/>
</dbReference>
<dbReference type="PROSITE" id="PS50011">
    <property type="entry name" value="PROTEIN_KINASE_DOM"/>
    <property type="match status" value="2"/>
</dbReference>
<dbReference type="InterPro" id="IPR000719">
    <property type="entry name" value="Prot_kinase_dom"/>
</dbReference>
<evidence type="ECO:0000259" key="6">
    <source>
        <dbReference type="PROSITE" id="PS50965"/>
    </source>
</evidence>
<dbReference type="RefSeq" id="WP_213171153.1">
    <property type="nucleotide sequence ID" value="NZ_CP070496.1"/>
</dbReference>
<dbReference type="NCBIfam" id="NF033442">
    <property type="entry name" value="BREX_PglW"/>
    <property type="match status" value="1"/>
</dbReference>
<keyword evidence="2 3" id="KW-0067">ATP-binding</keyword>
<dbReference type="GO" id="GO:0005737">
    <property type="term" value="C:cytoplasm"/>
    <property type="evidence" value="ECO:0007669"/>
    <property type="project" value="TreeGrafter"/>
</dbReference>
<dbReference type="InterPro" id="IPR049832">
    <property type="entry name" value="BREX_PglW"/>
</dbReference>
<evidence type="ECO:0000256" key="4">
    <source>
        <dbReference type="SAM" id="MobiDB-lite"/>
    </source>
</evidence>
<dbReference type="KEGG" id="nav:JQS30_15565"/>
<keyword evidence="8" id="KW-1185">Reference proteome</keyword>
<proteinExistence type="predicted"/>
<dbReference type="PANTHER" id="PTHR24346:SF30">
    <property type="entry name" value="MATERNAL EMBRYONIC LEUCINE ZIPPER KINASE"/>
    <property type="match status" value="1"/>
</dbReference>
<dbReference type="Pfam" id="PF07714">
    <property type="entry name" value="PK_Tyr_Ser-Thr"/>
    <property type="match status" value="1"/>
</dbReference>
<feature type="domain" description="NERD" evidence="6">
    <location>
        <begin position="15"/>
        <end position="126"/>
    </location>
</feature>
<dbReference type="Gene3D" id="1.10.510.10">
    <property type="entry name" value="Transferase(Phosphotransferase) domain 1"/>
    <property type="match status" value="2"/>
</dbReference>
<feature type="region of interest" description="Disordered" evidence="4">
    <location>
        <begin position="772"/>
        <end position="795"/>
    </location>
</feature>
<evidence type="ECO:0000256" key="3">
    <source>
        <dbReference type="PROSITE-ProRule" id="PRU10141"/>
    </source>
</evidence>
<sequence>MVQRVWDGEPSNFQWEQEGLDHIKNCLDELPIPYYARQCFSFTAPNGAVRECDLLIAVPAGFFLVELKAHRGRAKNNGATWSFGRDSTIGNPLHLTNQKAKELKGLLQKVSTGNAKIPFLDAAVFLSALDLVCEFDEIQKTKVYGREGLSNQTGLAGIVTGLLNRAPRPDRRTPQGFFARLPQLLTKIGVAPIRTQRRIGQYTLDPKELDSGPTWQDFLASNTDFPEDPPRRVRIYLTAKGSSEEARASMTMAVEREYKSLVGINHPGIVSVDNRGVVEDLGPAVVFEHGRSWQRLNQYMATGGEWLPLETRVEMIRQLADALRHAHGQRLYHRALAANSVWVEVDGQYPRLRIADWQGAARRGRDQAGHTTSWGKVAPHIGAAAGTYIAPEAPNVQADPIQLDIFGLGALAYLILTGQEPAETRESMAELLKASESLVPSAISDDMTPAMDQMVQGATCHHSRRFADVAAFMAELDTVEEEISALYDEPDPDPLTAGPGDTVGQYRIKRVLGSGGTGRALLAEDTEKAKGEEHFEVVLKVALDEERATQALAYEAEVLRSVRATHVVELLRGPIDLGGRKVLVEAVAGEQSLAQYLRREGSLTGEELKGWTRDLFGALRNLEDHGVRHRDIKPDNLGVREGKNKQRRHLFLFDFSLSGVALTNLEAGTKAYLDPFLGPPRRTSYDSAAEHYALAVTLYEMVTAELPSWGDGLTEPADLPETETVPQIRSDAFDQSIAAGLKAFFLKALHRDVKKRFDDLDAMEDAFRKALSSEPDPVSIQVPRPDPQSRLAPDLPLSQTDLSEKARAAALKRLKIDTVGQLTELPGIDIQTLRGVGLLVRNELQQKAREWRGKLHLAETAPGLGEAPGEAGHATVDAIAAELVSVKGEVDYQRCIRALVGLPEGNQPAPVRVWAPADQIERATGMTSARITQYRNQVRDSRWKKLRSINALRDLVAEVLAEHGRVMEASRLAAAILVRRGSALSEHDERLANAGAAVYAAVHVEDSLEEPRYLLHRRSDGSVLVALSDGEDYTKPTERELFDYVAELALEAQRLVSGLGEADPLPPSAEAIAALRSCASLDGVVLTDIDLVRLAADANKSVAVTPRLELYPTDMNPRRAVALTQLSAYLDDEDGVRWQDLIKRVKARFGDLEGFPRDLSGLLDLLDECDLDVEEHPSARGRLRLGEGSRTSSIKGPRTTGVGSGADEAARFTYRIDKAVESGGFRAIKTGVAETCAAAKWLAARPGVVALDVQAVFLRLLRQYVAERGNKPSWERVLAADTVPPPAPLTNLLVEVWNRFETALLEATAEGRVLFLYNATPLGRYSGGQKVLHELLSAARRPELRPHGVWLLCPTDALRHVAHLDGYNVGAIDSAGEQIRFPAGVLKPRLDEDLPAPALSEESSGQ</sequence>
<feature type="binding site" evidence="3">
    <location>
        <position position="540"/>
    </location>
    <ligand>
        <name>ATP</name>
        <dbReference type="ChEBI" id="CHEBI:30616"/>
    </ligand>
</feature>
<dbReference type="SUPFAM" id="SSF56112">
    <property type="entry name" value="Protein kinase-like (PK-like)"/>
    <property type="match status" value="2"/>
</dbReference>
<dbReference type="PANTHER" id="PTHR24346">
    <property type="entry name" value="MAP/MICROTUBULE AFFINITY-REGULATING KINASE"/>
    <property type="match status" value="1"/>
</dbReference>
<keyword evidence="7" id="KW-0808">Transferase</keyword>
<dbReference type="EMBL" id="CP070496">
    <property type="protein sequence ID" value="QSB05152.1"/>
    <property type="molecule type" value="Genomic_DNA"/>
</dbReference>
<keyword evidence="7" id="KW-0418">Kinase</keyword>
<dbReference type="InterPro" id="IPR017441">
    <property type="entry name" value="Protein_kinase_ATP_BS"/>
</dbReference>
<dbReference type="Pfam" id="PF00069">
    <property type="entry name" value="Pkinase"/>
    <property type="match status" value="1"/>
</dbReference>
<dbReference type="InterPro" id="IPR011009">
    <property type="entry name" value="Kinase-like_dom_sf"/>
</dbReference>
<dbReference type="Pfam" id="PF08378">
    <property type="entry name" value="NERD"/>
    <property type="match status" value="1"/>
</dbReference>
<organism evidence="7 8">
    <name type="scientific">Natronoglycomyces albus</name>
    <dbReference type="NCBI Taxonomy" id="2811108"/>
    <lineage>
        <taxon>Bacteria</taxon>
        <taxon>Bacillati</taxon>
        <taxon>Actinomycetota</taxon>
        <taxon>Actinomycetes</taxon>
        <taxon>Glycomycetales</taxon>
        <taxon>Glycomycetaceae</taxon>
        <taxon>Natronoglycomyces</taxon>
    </lineage>
</organism>
<evidence type="ECO:0000313" key="7">
    <source>
        <dbReference type="EMBL" id="QSB05152.1"/>
    </source>
</evidence>
<feature type="domain" description="Protein kinase" evidence="5">
    <location>
        <begin position="506"/>
        <end position="768"/>
    </location>
</feature>
<gene>
    <name evidence="7" type="primary">pglW</name>
    <name evidence="7" type="ORF">JQS30_15565</name>
</gene>
<dbReference type="InterPro" id="IPR001245">
    <property type="entry name" value="Ser-Thr/Tyr_kinase_cat_dom"/>
</dbReference>
<evidence type="ECO:0000259" key="5">
    <source>
        <dbReference type="PROSITE" id="PS50011"/>
    </source>
</evidence>
<protein>
    <submittedName>
        <fullName evidence="7">BREX system serine/threonine kinase PglW</fullName>
    </submittedName>
</protein>
<feature type="domain" description="Protein kinase" evidence="5">
    <location>
        <begin position="203"/>
        <end position="479"/>
    </location>
</feature>
<dbReference type="PROSITE" id="PS50965">
    <property type="entry name" value="NERD"/>
    <property type="match status" value="1"/>
</dbReference>